<dbReference type="Pfam" id="PF00501">
    <property type="entry name" value="AMP-binding"/>
    <property type="match status" value="1"/>
</dbReference>
<dbReference type="InterPro" id="IPR045851">
    <property type="entry name" value="AMP-bd_C_sf"/>
</dbReference>
<dbReference type="InterPro" id="IPR042099">
    <property type="entry name" value="ANL_N_sf"/>
</dbReference>
<dbReference type="InterPro" id="IPR025110">
    <property type="entry name" value="AMP-bd_C"/>
</dbReference>
<protein>
    <recommendedName>
        <fullName evidence="4">AMP-dependent synthetase/ligase domain-containing protein</fullName>
    </recommendedName>
</protein>
<dbReference type="KEGG" id="obi:128246975"/>
<dbReference type="OrthoDB" id="10253869at2759"/>
<dbReference type="AlphaFoldDB" id="A0A0L8GKU0"/>
<dbReference type="InterPro" id="IPR020845">
    <property type="entry name" value="AMP-binding_CS"/>
</dbReference>
<dbReference type="Pfam" id="PF13193">
    <property type="entry name" value="AMP-binding_C"/>
    <property type="match status" value="1"/>
</dbReference>
<evidence type="ECO:0000313" key="3">
    <source>
        <dbReference type="EMBL" id="KOF77165.1"/>
    </source>
</evidence>
<dbReference type="Gene3D" id="3.30.300.30">
    <property type="match status" value="1"/>
</dbReference>
<sequence>MASYYHRISNRPMSNDTIPGRLYQFAKANPNKEAIVYYDRKFQRTAITRKQLYDGTEQFAKALVKKGIKKGDRIALCVSNCVEWMVYDSGIMMAGGCSVRLWAGQADFLPMLEDCVAIIFDSDPTFYYKLLKVADIFENGNVVSEAFPNLRLAINVSKTKSPIKGLCYDELVEMVKNDISITLPRMEAEDITIILQTSGTTGKPKRVTHSSFDIINASEVYCKELDLTENDTFFNERYFGFGGAYPLSFIATGLKYISADMCSLNAPKDFTKLKGILAKEGCKKMALLPSDLHFCPEDENMMDFVMISGDITSLDNVKHGLSWSALIDQHMAAAETLIIGHKSFTKANVDSYVPGIIGQIFPDVEVKIVDDNNKIVGIGEEGHLCVRAAWCSKVNADGESIQDKGWFKTSDICKMTENKEMILCGRDVDYITKSARKVSTRFVEQRMLRYPDVDNVVVVPVPDEVHGSNICACLIMKHGKKMHEASMFQFCNENLPQPNNFDNISSTPDYFLEFDKFPKLGNGKVDRCSMKNLAIDRLIQKQGLNHPCLKSECKVAQ</sequence>
<evidence type="ECO:0000259" key="2">
    <source>
        <dbReference type="Pfam" id="PF13193"/>
    </source>
</evidence>
<accession>A0A0L8GKU0</accession>
<evidence type="ECO:0008006" key="4">
    <source>
        <dbReference type="Google" id="ProtNLM"/>
    </source>
</evidence>
<organism evidence="3">
    <name type="scientific">Octopus bimaculoides</name>
    <name type="common">California two-spotted octopus</name>
    <dbReference type="NCBI Taxonomy" id="37653"/>
    <lineage>
        <taxon>Eukaryota</taxon>
        <taxon>Metazoa</taxon>
        <taxon>Spiralia</taxon>
        <taxon>Lophotrochozoa</taxon>
        <taxon>Mollusca</taxon>
        <taxon>Cephalopoda</taxon>
        <taxon>Coleoidea</taxon>
        <taxon>Octopodiformes</taxon>
        <taxon>Octopoda</taxon>
        <taxon>Incirrata</taxon>
        <taxon>Octopodidae</taxon>
        <taxon>Octopus</taxon>
    </lineage>
</organism>
<name>A0A0L8GKU0_OCTBM</name>
<dbReference type="PANTHER" id="PTHR42814">
    <property type="entry name" value="AMP-BINDING DOMAIN-CONTAINING PROTEIN"/>
    <property type="match status" value="1"/>
</dbReference>
<dbReference type="OMA" id="TEAYVFK"/>
<evidence type="ECO:0000259" key="1">
    <source>
        <dbReference type="Pfam" id="PF00501"/>
    </source>
</evidence>
<dbReference type="EMBL" id="KQ421533">
    <property type="protein sequence ID" value="KOF77165.1"/>
    <property type="molecule type" value="Genomic_DNA"/>
</dbReference>
<proteinExistence type="predicted"/>
<dbReference type="PANTHER" id="PTHR42814:SF3">
    <property type="entry name" value="BETA-N-ACETYLHEXOSAMINIDASE"/>
    <property type="match status" value="1"/>
</dbReference>
<feature type="domain" description="AMP-dependent synthetase/ligase" evidence="1">
    <location>
        <begin position="24"/>
        <end position="390"/>
    </location>
</feature>
<dbReference type="SUPFAM" id="SSF56801">
    <property type="entry name" value="Acetyl-CoA synthetase-like"/>
    <property type="match status" value="1"/>
</dbReference>
<feature type="domain" description="AMP-binding enzyme C-terminal" evidence="2">
    <location>
        <begin position="443"/>
        <end position="524"/>
    </location>
</feature>
<gene>
    <name evidence="3" type="ORF">OCBIM_22032423mg</name>
</gene>
<reference evidence="3" key="1">
    <citation type="submission" date="2015-07" db="EMBL/GenBank/DDBJ databases">
        <title>MeaNS - Measles Nucleotide Surveillance Program.</title>
        <authorList>
            <person name="Tran T."/>
            <person name="Druce J."/>
        </authorList>
    </citation>
    <scope>NUCLEOTIDE SEQUENCE</scope>
    <source>
        <strain evidence="3">UCB-OBI-ISO-001</strain>
        <tissue evidence="3">Gonad</tissue>
    </source>
</reference>
<dbReference type="PROSITE" id="PS00455">
    <property type="entry name" value="AMP_BINDING"/>
    <property type="match status" value="1"/>
</dbReference>
<dbReference type="STRING" id="37653.A0A0L8GKU0"/>
<dbReference type="InterPro" id="IPR000873">
    <property type="entry name" value="AMP-dep_synth/lig_dom"/>
</dbReference>
<dbReference type="Gene3D" id="3.40.50.12780">
    <property type="entry name" value="N-terminal domain of ligase-like"/>
    <property type="match status" value="1"/>
</dbReference>